<dbReference type="AlphaFoldDB" id="A0AAN9T803"/>
<proteinExistence type="predicted"/>
<protein>
    <submittedName>
        <fullName evidence="2">Uncharacterized protein</fullName>
    </submittedName>
</protein>
<evidence type="ECO:0000313" key="2">
    <source>
        <dbReference type="EMBL" id="KAK7410051.1"/>
    </source>
</evidence>
<dbReference type="Gene3D" id="3.30.559.10">
    <property type="entry name" value="Chloramphenicol acetyltransferase-like domain"/>
    <property type="match status" value="2"/>
</dbReference>
<accession>A0AAN9T803</accession>
<dbReference type="PANTHER" id="PTHR31896">
    <property type="entry name" value="FAMILY REGULATORY PROTEIN, PUTATIVE (AFU_ORTHOLOGUE AFUA_3G14730)-RELATED"/>
    <property type="match status" value="1"/>
</dbReference>
<keyword evidence="3" id="KW-1185">Reference proteome</keyword>
<reference evidence="2 3" key="1">
    <citation type="submission" date="2024-01" db="EMBL/GenBank/DDBJ databases">
        <title>The genomes of 5 underutilized Papilionoideae crops provide insights into root nodulation and disease resistanc.</title>
        <authorList>
            <person name="Jiang F."/>
        </authorList>
    </citation>
    <scope>NUCLEOTIDE SEQUENCE [LARGE SCALE GENOMIC DNA]</scope>
    <source>
        <strain evidence="2">DUOXIRENSHENG_FW03</strain>
        <tissue evidence="2">Leaves</tissue>
    </source>
</reference>
<dbReference type="InterPro" id="IPR051283">
    <property type="entry name" value="Sec_Metabolite_Acyltrans"/>
</dbReference>
<name>A0AAN9T803_PSOTE</name>
<keyword evidence="1" id="KW-0808">Transferase</keyword>
<organism evidence="2 3">
    <name type="scientific">Psophocarpus tetragonolobus</name>
    <name type="common">Winged bean</name>
    <name type="synonym">Dolichos tetragonolobus</name>
    <dbReference type="NCBI Taxonomy" id="3891"/>
    <lineage>
        <taxon>Eukaryota</taxon>
        <taxon>Viridiplantae</taxon>
        <taxon>Streptophyta</taxon>
        <taxon>Embryophyta</taxon>
        <taxon>Tracheophyta</taxon>
        <taxon>Spermatophyta</taxon>
        <taxon>Magnoliopsida</taxon>
        <taxon>eudicotyledons</taxon>
        <taxon>Gunneridae</taxon>
        <taxon>Pentapetalae</taxon>
        <taxon>rosids</taxon>
        <taxon>fabids</taxon>
        <taxon>Fabales</taxon>
        <taxon>Fabaceae</taxon>
        <taxon>Papilionoideae</taxon>
        <taxon>50 kb inversion clade</taxon>
        <taxon>NPAAA clade</taxon>
        <taxon>indigoferoid/millettioid clade</taxon>
        <taxon>Phaseoleae</taxon>
        <taxon>Psophocarpus</taxon>
    </lineage>
</organism>
<evidence type="ECO:0000313" key="3">
    <source>
        <dbReference type="Proteomes" id="UP001386955"/>
    </source>
</evidence>
<dbReference type="PANTHER" id="PTHR31896:SF12">
    <property type="entry name" value="HXXXD-TYPE ACYL-TRANSFERASE FAMILY PROTEIN"/>
    <property type="match status" value="1"/>
</dbReference>
<dbReference type="Pfam" id="PF02458">
    <property type="entry name" value="Transferase"/>
    <property type="match status" value="1"/>
</dbReference>
<dbReference type="InterPro" id="IPR023213">
    <property type="entry name" value="CAT-like_dom_sf"/>
</dbReference>
<dbReference type="Proteomes" id="UP001386955">
    <property type="component" value="Unassembled WGS sequence"/>
</dbReference>
<gene>
    <name evidence="2" type="ORF">VNO78_00530</name>
</gene>
<comment type="caution">
    <text evidence="2">The sequence shown here is derived from an EMBL/GenBank/DDBJ whole genome shotgun (WGS) entry which is preliminary data.</text>
</comment>
<dbReference type="GO" id="GO:0016740">
    <property type="term" value="F:transferase activity"/>
    <property type="evidence" value="ECO:0007669"/>
    <property type="project" value="UniProtKB-KW"/>
</dbReference>
<dbReference type="EMBL" id="JAYMYS010000001">
    <property type="protein sequence ID" value="KAK7410051.1"/>
    <property type="molecule type" value="Genomic_DNA"/>
</dbReference>
<evidence type="ECO:0000256" key="1">
    <source>
        <dbReference type="ARBA" id="ARBA00022679"/>
    </source>
</evidence>
<sequence>MNAPAVRHISEWFIKPNHPTEISNQICYLTPWDISKLSIHYIQKGLLFKKPPTLVDQHEFINNLLEKLKHSLSLTLFHFYPLAGRLVTQKTEDPPSYVVFVDCNKSDGARFIYATLDMTMSDILSPIDVPPIVHSFFDHHKALNHDGHTLPLLSIQVTELVDGVFLACSMNHAVGDGTSYWNFFNTWSEIFEGQSHYHGYDVPISHQPIHSRWFPKDCAPPINLPFKHHNEFISRFEAPLLRERIFHFSAESIAKLKAKANSESNTTEISSFQSLSALVWRSITRACSLPYDRRSSCRLAANNRSRMEPALPREYFGNSVHRISAETTVGELLENGLGWAAWKLHLAVSNHNDRVVLESLQEWLQSPFIYQLGQSMDPYVVLISSSPRFNMYGNEFRMQKAVAVRSGYANKFDGKVTSYPGRQGGGSIDLEVCLLPHTMTALESDTEFMDAVSDFQLC</sequence>